<dbReference type="Pfam" id="PF26640">
    <property type="entry name" value="DUF8212"/>
    <property type="match status" value="1"/>
</dbReference>
<dbReference type="RefSeq" id="XP_007369393.1">
    <property type="nucleotide sequence ID" value="XM_007369331.1"/>
</dbReference>
<name>R7SP70_DICSQ</name>
<feature type="domain" description="Heterokaryon incompatibility" evidence="1">
    <location>
        <begin position="6"/>
        <end position="63"/>
    </location>
</feature>
<dbReference type="HOGENOM" id="CLU_000288_138_0_1"/>
<accession>R7SP70</accession>
<dbReference type="InterPro" id="IPR010730">
    <property type="entry name" value="HET"/>
</dbReference>
<evidence type="ECO:0000313" key="4">
    <source>
        <dbReference type="Proteomes" id="UP000053319"/>
    </source>
</evidence>
<evidence type="ECO:0000259" key="1">
    <source>
        <dbReference type="Pfam" id="PF06985"/>
    </source>
</evidence>
<dbReference type="GeneID" id="18841665"/>
<evidence type="ECO:0000313" key="3">
    <source>
        <dbReference type="EMBL" id="EJF57896.1"/>
    </source>
</evidence>
<feature type="domain" description="DUF8212" evidence="2">
    <location>
        <begin position="179"/>
        <end position="199"/>
    </location>
</feature>
<dbReference type="OMA" id="EHRYIWI"/>
<dbReference type="AlphaFoldDB" id="R7SP70"/>
<dbReference type="InterPro" id="IPR058525">
    <property type="entry name" value="DUF8212"/>
</dbReference>
<dbReference type="KEGG" id="dsq:DICSQDRAFT_25204"/>
<dbReference type="EMBL" id="JH719443">
    <property type="protein sequence ID" value="EJF57896.1"/>
    <property type="molecule type" value="Genomic_DNA"/>
</dbReference>
<evidence type="ECO:0000259" key="2">
    <source>
        <dbReference type="Pfam" id="PF26640"/>
    </source>
</evidence>
<reference evidence="3 4" key="1">
    <citation type="journal article" date="2012" name="Science">
        <title>The Paleozoic origin of enzymatic lignin decomposition reconstructed from 31 fungal genomes.</title>
        <authorList>
            <person name="Floudas D."/>
            <person name="Binder M."/>
            <person name="Riley R."/>
            <person name="Barry K."/>
            <person name="Blanchette R.A."/>
            <person name="Henrissat B."/>
            <person name="Martinez A.T."/>
            <person name="Otillar R."/>
            <person name="Spatafora J.W."/>
            <person name="Yadav J.S."/>
            <person name="Aerts A."/>
            <person name="Benoit I."/>
            <person name="Boyd A."/>
            <person name="Carlson A."/>
            <person name="Copeland A."/>
            <person name="Coutinho P.M."/>
            <person name="de Vries R.P."/>
            <person name="Ferreira P."/>
            <person name="Findley K."/>
            <person name="Foster B."/>
            <person name="Gaskell J."/>
            <person name="Glotzer D."/>
            <person name="Gorecki P."/>
            <person name="Heitman J."/>
            <person name="Hesse C."/>
            <person name="Hori C."/>
            <person name="Igarashi K."/>
            <person name="Jurgens J.A."/>
            <person name="Kallen N."/>
            <person name="Kersten P."/>
            <person name="Kohler A."/>
            <person name="Kuees U."/>
            <person name="Kumar T.K.A."/>
            <person name="Kuo A."/>
            <person name="LaButti K."/>
            <person name="Larrondo L.F."/>
            <person name="Lindquist E."/>
            <person name="Ling A."/>
            <person name="Lombard V."/>
            <person name="Lucas S."/>
            <person name="Lundell T."/>
            <person name="Martin R."/>
            <person name="McLaughlin D.J."/>
            <person name="Morgenstern I."/>
            <person name="Morin E."/>
            <person name="Murat C."/>
            <person name="Nagy L.G."/>
            <person name="Nolan M."/>
            <person name="Ohm R.A."/>
            <person name="Patyshakuliyeva A."/>
            <person name="Rokas A."/>
            <person name="Ruiz-Duenas F.J."/>
            <person name="Sabat G."/>
            <person name="Salamov A."/>
            <person name="Samejima M."/>
            <person name="Schmutz J."/>
            <person name="Slot J.C."/>
            <person name="St John F."/>
            <person name="Stenlid J."/>
            <person name="Sun H."/>
            <person name="Sun S."/>
            <person name="Syed K."/>
            <person name="Tsang A."/>
            <person name="Wiebenga A."/>
            <person name="Young D."/>
            <person name="Pisabarro A."/>
            <person name="Eastwood D.C."/>
            <person name="Martin F."/>
            <person name="Cullen D."/>
            <person name="Grigoriev I.V."/>
            <person name="Hibbett D.S."/>
        </authorList>
    </citation>
    <scope>NUCLEOTIDE SEQUENCE [LARGE SCALE GENOMIC DNA]</scope>
    <source>
        <strain evidence="3 4">LYAD-421 SS1</strain>
    </source>
</reference>
<gene>
    <name evidence="3" type="ORF">DICSQDRAFT_25204</name>
</gene>
<feature type="non-terminal residue" evidence="3">
    <location>
        <position position="1"/>
    </location>
</feature>
<dbReference type="PANTHER" id="PTHR10622">
    <property type="entry name" value="HET DOMAIN-CONTAINING PROTEIN"/>
    <property type="match status" value="1"/>
</dbReference>
<proteinExistence type="predicted"/>
<dbReference type="PANTHER" id="PTHR10622:SF10">
    <property type="entry name" value="HET DOMAIN-CONTAINING PROTEIN"/>
    <property type="match status" value="1"/>
</dbReference>
<sequence length="199" mass="22747">WDDPELSPKIKLACAVARQAEHRYIWIDSCCIDKASSSELSEAINSMYMWYGDSAICYAYLADVPPGESSQSEGSFFRKSRWFTRGWTLQELIAPGRLVFLSADWEIIGSKGDFIDVLEQMTGIDREALLLDTGLDEFSVAQRFSWASKRETERVEDQAYSLMGIFDINMPTLYGEGDRALRRLQEEILRRTPDQSLFA</sequence>
<protein>
    <submittedName>
        <fullName evidence="3">HET-domain-containing protein</fullName>
    </submittedName>
</protein>
<dbReference type="Pfam" id="PF06985">
    <property type="entry name" value="HET"/>
    <property type="match status" value="1"/>
</dbReference>
<feature type="non-terminal residue" evidence="3">
    <location>
        <position position="199"/>
    </location>
</feature>
<organism evidence="3 4">
    <name type="scientific">Dichomitus squalens (strain LYAD-421)</name>
    <name type="common">Western red white-rot fungus</name>
    <dbReference type="NCBI Taxonomy" id="732165"/>
    <lineage>
        <taxon>Eukaryota</taxon>
        <taxon>Fungi</taxon>
        <taxon>Dikarya</taxon>
        <taxon>Basidiomycota</taxon>
        <taxon>Agaricomycotina</taxon>
        <taxon>Agaricomycetes</taxon>
        <taxon>Polyporales</taxon>
        <taxon>Polyporaceae</taxon>
        <taxon>Dichomitus</taxon>
    </lineage>
</organism>
<dbReference type="Proteomes" id="UP000053319">
    <property type="component" value="Unassembled WGS sequence"/>
</dbReference>